<reference evidence="7" key="2">
    <citation type="journal article" date="2014" name="ISME J.">
        <title>Microbial stratification in low pH oxic and suboxic macroscopic growths along an acid mine drainage.</title>
        <authorList>
            <person name="Mendez-Garcia C."/>
            <person name="Mesa V."/>
            <person name="Sprenger R.R."/>
            <person name="Richter M."/>
            <person name="Diez M.S."/>
            <person name="Solano J."/>
            <person name="Bargiela R."/>
            <person name="Golyshina O.V."/>
            <person name="Manteca A."/>
            <person name="Ramos J.L."/>
            <person name="Gallego J.R."/>
            <person name="Llorente I."/>
            <person name="Martins Dos Santos V.A."/>
            <person name="Jensen O.N."/>
            <person name="Pelaez A.I."/>
            <person name="Sanchez J."/>
            <person name="Ferrer M."/>
        </authorList>
    </citation>
    <scope>NUCLEOTIDE SEQUENCE</scope>
</reference>
<evidence type="ECO:0000256" key="1">
    <source>
        <dbReference type="ARBA" id="ARBA00004651"/>
    </source>
</evidence>
<dbReference type="InterPro" id="IPR019108">
    <property type="entry name" value="Caa3_assmbl_CtaG-rel"/>
</dbReference>
<comment type="caution">
    <text evidence="7">The sequence shown here is derived from an EMBL/GenBank/DDBJ whole genome shotgun (WGS) entry which is preliminary data.</text>
</comment>
<name>T1AYE4_9ZZZZ</name>
<dbReference type="AlphaFoldDB" id="T1AYE4"/>
<evidence type="ECO:0000256" key="2">
    <source>
        <dbReference type="ARBA" id="ARBA00022475"/>
    </source>
</evidence>
<keyword evidence="5 6" id="KW-0472">Membrane</keyword>
<evidence type="ECO:0008006" key="8">
    <source>
        <dbReference type="Google" id="ProtNLM"/>
    </source>
</evidence>
<gene>
    <name evidence="7" type="ORF">B1B_07658</name>
</gene>
<keyword evidence="3 6" id="KW-0812">Transmembrane</keyword>
<feature type="non-terminal residue" evidence="7">
    <location>
        <position position="1"/>
    </location>
</feature>
<feature type="transmembrane region" description="Helical" evidence="6">
    <location>
        <begin position="6"/>
        <end position="23"/>
    </location>
</feature>
<evidence type="ECO:0000256" key="3">
    <source>
        <dbReference type="ARBA" id="ARBA00022692"/>
    </source>
</evidence>
<protein>
    <recommendedName>
        <fullName evidence="8">Cytochrome c oxidase assembly protein</fullName>
    </recommendedName>
</protein>
<organism evidence="7">
    <name type="scientific">mine drainage metagenome</name>
    <dbReference type="NCBI Taxonomy" id="410659"/>
    <lineage>
        <taxon>unclassified sequences</taxon>
        <taxon>metagenomes</taxon>
        <taxon>ecological metagenomes</taxon>
    </lineage>
</organism>
<proteinExistence type="predicted"/>
<dbReference type="Pfam" id="PF09678">
    <property type="entry name" value="Caa3_CtaG"/>
    <property type="match status" value="1"/>
</dbReference>
<sequence>VAQHLSFIAVGLLFWWAVIVHRRGETWSLGPIGEIAYLTFGALPAVVVGLTLALLPRPVYTFYLHRTQLLGISPLADQRLGGLIMFLFDNLLMVTVAGYYLWRIFPADGADEARIRAEP</sequence>
<accession>T1AYE4</accession>
<keyword evidence="4 6" id="KW-1133">Transmembrane helix</keyword>
<dbReference type="GO" id="GO:0005886">
    <property type="term" value="C:plasma membrane"/>
    <property type="evidence" value="ECO:0007669"/>
    <property type="project" value="UniProtKB-SubCell"/>
</dbReference>
<comment type="subcellular location">
    <subcellularLocation>
        <location evidence="1">Cell membrane</location>
        <topology evidence="1">Multi-pass membrane protein</topology>
    </subcellularLocation>
</comment>
<feature type="transmembrane region" description="Helical" evidence="6">
    <location>
        <begin position="80"/>
        <end position="102"/>
    </location>
</feature>
<evidence type="ECO:0000256" key="4">
    <source>
        <dbReference type="ARBA" id="ARBA00022989"/>
    </source>
</evidence>
<feature type="transmembrane region" description="Helical" evidence="6">
    <location>
        <begin position="35"/>
        <end position="60"/>
    </location>
</feature>
<evidence type="ECO:0000256" key="6">
    <source>
        <dbReference type="SAM" id="Phobius"/>
    </source>
</evidence>
<evidence type="ECO:0000256" key="5">
    <source>
        <dbReference type="ARBA" id="ARBA00023136"/>
    </source>
</evidence>
<keyword evidence="2" id="KW-1003">Cell membrane</keyword>
<evidence type="ECO:0000313" key="7">
    <source>
        <dbReference type="EMBL" id="EQD61393.1"/>
    </source>
</evidence>
<reference evidence="7" key="1">
    <citation type="submission" date="2013-08" db="EMBL/GenBank/DDBJ databases">
        <authorList>
            <person name="Mendez C."/>
            <person name="Richter M."/>
            <person name="Ferrer M."/>
            <person name="Sanchez J."/>
        </authorList>
    </citation>
    <scope>NUCLEOTIDE SEQUENCE</scope>
</reference>
<dbReference type="EMBL" id="AUZY01004883">
    <property type="protein sequence ID" value="EQD61393.1"/>
    <property type="molecule type" value="Genomic_DNA"/>
</dbReference>